<evidence type="ECO:0000313" key="2">
    <source>
        <dbReference type="EMBL" id="PPQ80437.1"/>
    </source>
</evidence>
<dbReference type="PANTHER" id="PTHR38248:SF2">
    <property type="entry name" value="FUNK1 11"/>
    <property type="match status" value="1"/>
</dbReference>
<proteinExistence type="predicted"/>
<feature type="domain" description="Fungal-type protein kinase" evidence="1">
    <location>
        <begin position="50"/>
        <end position="189"/>
    </location>
</feature>
<dbReference type="AlphaFoldDB" id="A0A409WPL4"/>
<evidence type="ECO:0000259" key="1">
    <source>
        <dbReference type="Pfam" id="PF17667"/>
    </source>
</evidence>
<name>A0A409WPL4_9AGAR</name>
<dbReference type="OrthoDB" id="2747778at2759"/>
<dbReference type="Pfam" id="PF17667">
    <property type="entry name" value="Pkinase_fungal"/>
    <property type="match status" value="1"/>
</dbReference>
<comment type="caution">
    <text evidence="2">The sequence shown here is derived from an EMBL/GenBank/DDBJ whole genome shotgun (WGS) entry which is preliminary data.</text>
</comment>
<reference evidence="2 3" key="1">
    <citation type="journal article" date="2018" name="Evol. Lett.">
        <title>Horizontal gene cluster transfer increased hallucinogenic mushroom diversity.</title>
        <authorList>
            <person name="Reynolds H.T."/>
            <person name="Vijayakumar V."/>
            <person name="Gluck-Thaler E."/>
            <person name="Korotkin H.B."/>
            <person name="Matheny P.B."/>
            <person name="Slot J.C."/>
        </authorList>
    </citation>
    <scope>NUCLEOTIDE SEQUENCE [LARGE SCALE GENOMIC DNA]</scope>
    <source>
        <strain evidence="2 3">2629</strain>
    </source>
</reference>
<protein>
    <recommendedName>
        <fullName evidence="1">Fungal-type protein kinase domain-containing protein</fullName>
    </recommendedName>
</protein>
<gene>
    <name evidence="2" type="ORF">CVT24_001021</name>
</gene>
<accession>A0A409WPL4</accession>
<dbReference type="InParanoid" id="A0A409WPL4"/>
<keyword evidence="3" id="KW-1185">Reference proteome</keyword>
<organism evidence="2 3">
    <name type="scientific">Panaeolus cyanescens</name>
    <dbReference type="NCBI Taxonomy" id="181874"/>
    <lineage>
        <taxon>Eukaryota</taxon>
        <taxon>Fungi</taxon>
        <taxon>Dikarya</taxon>
        <taxon>Basidiomycota</taxon>
        <taxon>Agaricomycotina</taxon>
        <taxon>Agaricomycetes</taxon>
        <taxon>Agaricomycetidae</taxon>
        <taxon>Agaricales</taxon>
        <taxon>Agaricineae</taxon>
        <taxon>Galeropsidaceae</taxon>
        <taxon>Panaeolus</taxon>
    </lineage>
</organism>
<dbReference type="InterPro" id="IPR040976">
    <property type="entry name" value="Pkinase_fungal"/>
</dbReference>
<sequence>MTYPLKQQYDNVDRAAECERLEEIRGTEGAGKVCCSQYIGKNISHMRVTDPEGSLHNCLYPSMVMEGYGKPIDQVTDLVLLLKALRDAIAAHQEAFVRKCILVGGITLGNIVYTKDPANLREGEGYGNLIDFDLSVKLDHLVSCHDLDFRTGTLAFYSVHIHRRIRDNKPYVPHYMDDLQGFFWVFIWILASYDVHHDGRASKIKQPLIHKRFQSEPEIAESIKHAFLLRCACPNSLLTYLSKNWDPILIELVRNLGSLFCSNVDVLPVPATDMVKEANEQAFEHYATILGYFDSVIARLAHSLPIIVAPANDPDEP</sequence>
<dbReference type="EMBL" id="NHTK01005362">
    <property type="protein sequence ID" value="PPQ80437.1"/>
    <property type="molecule type" value="Genomic_DNA"/>
</dbReference>
<dbReference type="PANTHER" id="PTHR38248">
    <property type="entry name" value="FUNK1 6"/>
    <property type="match status" value="1"/>
</dbReference>
<dbReference type="Proteomes" id="UP000284842">
    <property type="component" value="Unassembled WGS sequence"/>
</dbReference>
<evidence type="ECO:0000313" key="3">
    <source>
        <dbReference type="Proteomes" id="UP000284842"/>
    </source>
</evidence>